<keyword evidence="2" id="KW-0472">Membrane</keyword>
<feature type="transmembrane region" description="Helical" evidence="2">
    <location>
        <begin position="230"/>
        <end position="251"/>
    </location>
</feature>
<proteinExistence type="predicted"/>
<keyword evidence="2" id="KW-0812">Transmembrane</keyword>
<feature type="domain" description="DUF6534" evidence="3">
    <location>
        <begin position="169"/>
        <end position="255"/>
    </location>
</feature>
<dbReference type="EMBL" id="OZ037950">
    <property type="protein sequence ID" value="CAL1712762.1"/>
    <property type="molecule type" value="Genomic_DNA"/>
</dbReference>
<feature type="compositionally biased region" description="Polar residues" evidence="1">
    <location>
        <begin position="317"/>
        <end position="326"/>
    </location>
</feature>
<feature type="transmembrane region" description="Helical" evidence="2">
    <location>
        <begin position="159"/>
        <end position="185"/>
    </location>
</feature>
<keyword evidence="2" id="KW-1133">Transmembrane helix</keyword>
<feature type="transmembrane region" description="Helical" evidence="2">
    <location>
        <begin position="48"/>
        <end position="73"/>
    </location>
</feature>
<name>A0ABP1DZT6_9APHY</name>
<dbReference type="Proteomes" id="UP001497453">
    <property type="component" value="Chromosome 7"/>
</dbReference>
<keyword evidence="5" id="KW-1185">Reference proteome</keyword>
<feature type="transmembrane region" description="Helical" evidence="2">
    <location>
        <begin position="15"/>
        <end position="36"/>
    </location>
</feature>
<dbReference type="InterPro" id="IPR045339">
    <property type="entry name" value="DUF6534"/>
</dbReference>
<gene>
    <name evidence="4" type="ORF">GFSPODELE1_LOCUS8982</name>
</gene>
<organism evidence="4 5">
    <name type="scientific">Somion occarium</name>
    <dbReference type="NCBI Taxonomy" id="3059160"/>
    <lineage>
        <taxon>Eukaryota</taxon>
        <taxon>Fungi</taxon>
        <taxon>Dikarya</taxon>
        <taxon>Basidiomycota</taxon>
        <taxon>Agaricomycotina</taxon>
        <taxon>Agaricomycetes</taxon>
        <taxon>Polyporales</taxon>
        <taxon>Cerrenaceae</taxon>
        <taxon>Somion</taxon>
    </lineage>
</organism>
<feature type="transmembrane region" description="Helical" evidence="2">
    <location>
        <begin position="93"/>
        <end position="111"/>
    </location>
</feature>
<feature type="transmembrane region" description="Helical" evidence="2">
    <location>
        <begin position="123"/>
        <end position="147"/>
    </location>
</feature>
<evidence type="ECO:0000256" key="1">
    <source>
        <dbReference type="SAM" id="MobiDB-lite"/>
    </source>
</evidence>
<dbReference type="PANTHER" id="PTHR40465:SF1">
    <property type="entry name" value="DUF6534 DOMAIN-CONTAINING PROTEIN"/>
    <property type="match status" value="1"/>
</dbReference>
<protein>
    <recommendedName>
        <fullName evidence="3">DUF6534 domain-containing protein</fullName>
    </recommendedName>
</protein>
<evidence type="ECO:0000313" key="4">
    <source>
        <dbReference type="EMBL" id="CAL1712762.1"/>
    </source>
</evidence>
<dbReference type="PANTHER" id="PTHR40465">
    <property type="entry name" value="CHROMOSOME 1, WHOLE GENOME SHOTGUN SEQUENCE"/>
    <property type="match status" value="1"/>
</dbReference>
<evidence type="ECO:0000259" key="3">
    <source>
        <dbReference type="Pfam" id="PF20152"/>
    </source>
</evidence>
<reference evidence="5" key="1">
    <citation type="submission" date="2024-04" db="EMBL/GenBank/DDBJ databases">
        <authorList>
            <person name="Shaw F."/>
            <person name="Minotto A."/>
        </authorList>
    </citation>
    <scope>NUCLEOTIDE SEQUENCE [LARGE SCALE GENOMIC DNA]</scope>
</reference>
<feature type="transmembrane region" description="Helical" evidence="2">
    <location>
        <begin position="197"/>
        <end position="224"/>
    </location>
</feature>
<dbReference type="Pfam" id="PF20152">
    <property type="entry name" value="DUF6534"/>
    <property type="match status" value="1"/>
</dbReference>
<evidence type="ECO:0000256" key="2">
    <source>
        <dbReference type="SAM" id="Phobius"/>
    </source>
</evidence>
<feature type="compositionally biased region" description="Basic residues" evidence="1">
    <location>
        <begin position="341"/>
        <end position="350"/>
    </location>
</feature>
<accession>A0ABP1DZT6</accession>
<evidence type="ECO:0000313" key="5">
    <source>
        <dbReference type="Proteomes" id="UP001497453"/>
    </source>
</evidence>
<sequence length="350" mass="38891">MTDVVIDNVNVGTTFGAAFVGLIVGATLFGVTLLQTYEYYKRYPKDSFLIKFMVAGLTILDTLHLVLCSRTIYWYLISNFNNPDNLDKTTWSMALQTDCNGIIGVIVEGFFARRVYIMSKNWYITTIIVVLAVLHFALGVVFTAQSFILGQFSKFSSLTWITCTGLGAAALSDIVIALSMCYYLQKKRTGVDRTDDLVTTLMLYSINTGLLTSIIATTAVIAFAIMPTNFVWLCFFWILGKCYVNSILASLNSRERLRNRAYSSDVQFSPSGNRRATESLGFREAPIILHKVSAPSPALAVAVQTTTEYLSDFPESAKTNSVMSRSSKGDRDDSPTWILSSKHRKTKDDA</sequence>
<feature type="region of interest" description="Disordered" evidence="1">
    <location>
        <begin position="314"/>
        <end position="350"/>
    </location>
</feature>